<sequence length="199" mass="20535">MEIAILLFEGFDELDAIGPFEVFENAANAGAECTTTLRALEGTSSVTASHGLEVGVDGVLDEANPDLLLVPGGGWNDRERPGAYREAEREAIPEAVAAQYERGGSVAGVCTGGMLLARAGVLDGRPAVTHASALDDLRATGAEVVDARVVDDGDVLTAGGVTSGLDLAVHVVDREFGSEIAAAVRTEMEYEPQGGVHTT</sequence>
<comment type="caution">
    <text evidence="2">The sequence shown here is derived from an EMBL/GenBank/DDBJ whole genome shotgun (WGS) entry which is preliminary data.</text>
</comment>
<dbReference type="OrthoDB" id="8348at2157"/>
<dbReference type="RefSeq" id="WP_129068457.1">
    <property type="nucleotide sequence ID" value="NZ_RDFA01000002.1"/>
</dbReference>
<keyword evidence="3" id="KW-1185">Reference proteome</keyword>
<dbReference type="InterPro" id="IPR029062">
    <property type="entry name" value="Class_I_gatase-like"/>
</dbReference>
<dbReference type="InterPro" id="IPR002818">
    <property type="entry name" value="DJ-1/PfpI"/>
</dbReference>
<dbReference type="CDD" id="cd03139">
    <property type="entry name" value="GATase1_PfpI_2"/>
    <property type="match status" value="1"/>
</dbReference>
<accession>A0A498L5E2</accession>
<organism evidence="2 3">
    <name type="scientific">Halorientalis pallida</name>
    <dbReference type="NCBI Taxonomy" id="2479928"/>
    <lineage>
        <taxon>Archaea</taxon>
        <taxon>Methanobacteriati</taxon>
        <taxon>Methanobacteriota</taxon>
        <taxon>Stenosarchaea group</taxon>
        <taxon>Halobacteria</taxon>
        <taxon>Halobacteriales</taxon>
        <taxon>Haloarculaceae</taxon>
        <taxon>Halorientalis</taxon>
    </lineage>
</organism>
<dbReference type="Pfam" id="PF01965">
    <property type="entry name" value="DJ-1_PfpI"/>
    <property type="match status" value="1"/>
</dbReference>
<dbReference type="AlphaFoldDB" id="A0A498L5E2"/>
<dbReference type="Gene3D" id="3.40.50.880">
    <property type="match status" value="1"/>
</dbReference>
<dbReference type="Proteomes" id="UP000289691">
    <property type="component" value="Unassembled WGS sequence"/>
</dbReference>
<dbReference type="InterPro" id="IPR052158">
    <property type="entry name" value="INH-QAR"/>
</dbReference>
<dbReference type="SUPFAM" id="SSF52317">
    <property type="entry name" value="Class I glutamine amidotransferase-like"/>
    <property type="match status" value="1"/>
</dbReference>
<gene>
    <name evidence="2" type="ORF">EAF64_08095</name>
</gene>
<protein>
    <submittedName>
        <fullName evidence="2">DJ-1/PfpI family protein</fullName>
    </submittedName>
</protein>
<dbReference type="PANTHER" id="PTHR43130:SF3">
    <property type="entry name" value="HTH-TYPE TRANSCRIPTIONAL REGULATOR RV1931C"/>
    <property type="match status" value="1"/>
</dbReference>
<proteinExistence type="predicted"/>
<evidence type="ECO:0000313" key="2">
    <source>
        <dbReference type="EMBL" id="RXK50497.1"/>
    </source>
</evidence>
<dbReference type="EMBL" id="RDFA01000002">
    <property type="protein sequence ID" value="RXK50497.1"/>
    <property type="molecule type" value="Genomic_DNA"/>
</dbReference>
<name>A0A498L5E2_9EURY</name>
<evidence type="ECO:0000259" key="1">
    <source>
        <dbReference type="Pfam" id="PF01965"/>
    </source>
</evidence>
<evidence type="ECO:0000313" key="3">
    <source>
        <dbReference type="Proteomes" id="UP000289691"/>
    </source>
</evidence>
<reference evidence="2 3" key="1">
    <citation type="submission" date="2019-01" db="EMBL/GenBank/DDBJ databases">
        <title>Halorientalis sp. F13-25 a new haloarchaeum isolated from hypersaline water.</title>
        <authorList>
            <person name="Ana D.-V."/>
            <person name="Cristina S.-P."/>
            <person name="Antonio V."/>
        </authorList>
    </citation>
    <scope>NUCLEOTIDE SEQUENCE [LARGE SCALE GENOMIC DNA]</scope>
    <source>
        <strain evidence="2 3">F13-25</strain>
    </source>
</reference>
<feature type="domain" description="DJ-1/PfpI" evidence="1">
    <location>
        <begin position="2"/>
        <end position="173"/>
    </location>
</feature>
<dbReference type="PANTHER" id="PTHR43130">
    <property type="entry name" value="ARAC-FAMILY TRANSCRIPTIONAL REGULATOR"/>
    <property type="match status" value="1"/>
</dbReference>